<gene>
    <name evidence="3" type="ORF">M0M44_12940</name>
</gene>
<dbReference type="InterPro" id="IPR019734">
    <property type="entry name" value="TPR_rpt"/>
</dbReference>
<name>A0ABY4LKP2_9FLAO</name>
<keyword evidence="1" id="KW-0802">TPR repeat</keyword>
<evidence type="ECO:0000313" key="3">
    <source>
        <dbReference type="EMBL" id="UPZ13654.1"/>
    </source>
</evidence>
<feature type="repeat" description="TPR" evidence="1">
    <location>
        <begin position="844"/>
        <end position="877"/>
    </location>
</feature>
<dbReference type="Pfam" id="PF13289">
    <property type="entry name" value="SIR2_2"/>
    <property type="match status" value="1"/>
</dbReference>
<reference evidence="3 4" key="1">
    <citation type="submission" date="2022-04" db="EMBL/GenBank/DDBJ databases">
        <authorList>
            <person name="Ra J.-S."/>
            <person name="Kim S.-B."/>
        </authorList>
    </citation>
    <scope>NUCLEOTIDE SEQUENCE [LARGE SCALE GENOMIC DNA]</scope>
    <source>
        <strain evidence="3 4">MMS21-Er5</strain>
    </source>
</reference>
<dbReference type="PROSITE" id="PS50005">
    <property type="entry name" value="TPR"/>
    <property type="match status" value="1"/>
</dbReference>
<dbReference type="SUPFAM" id="SSF52540">
    <property type="entry name" value="P-loop containing nucleoside triphosphate hydrolases"/>
    <property type="match status" value="1"/>
</dbReference>
<sequence>MDIPHHLIEQIKLGNTVLFLGAGASFGTKNQKNDTMPLASELSVLLSKKFLGDITGDLAYTSMLSISESSLYDVQLYVAQTISEFKPLPHHLKIPEFKWKAIFTTNYDSIIESSYQQCKKPLQVLKPISKNTPRTQVFTSDDILPYYKLHGCINDIADNQAPLILTLDQFANYESKRENLFRELQELMINYTFIFVGFAMQDSDIRSILNKLDENHSSRVRSYIVRPNVNEPEERFWEGKKISCLKMTFAEFIEKINNAIDIKTRILSEIRVANDLPIYDKFVSSIQDLSPTEHFLEFIEHKIDYVHLSISAPNMDPKEFYKGNFTNWDPILKNLDIQRDIKDGLLFEIFSKNDVDDEDQYLYLIKGNAGSGKSVLLKRLAYDGATILEKFCIFLKSDTLSFQDIYELNKYVNERIYLFIDNIAALEDDVIYILKKAKKEKIKLTIIGSERLNVWNTECNDLSTYLSQSYQIQYLSDKEINDLVNLLDRHQALYNLKNSSHEERIQAFSKKAGRELLVALYEATNGKPFEEIIFDEYNSINNIKAQSLYLTISIFHKIGTYARAGFISRVHNIPFEEFKNELFKPLEHIVFDKRDYTINDYVYLTRNRMIAEIIFEKVLLSPQDRFDEYVRIINNLNIDYQSDRKAFLEVVNARKLIEIFPDPQMIRRLYVLAETVSKDDPKLFQQQAIFEMVSSGGSMISAEKHLKEANDLSEDDPLILHTYAELLLRKAENTALAPEFFSHIGKVIDICNRIIKAKPTNSHPYHTILKANILKLKKILDINDVPAIERALKDTEKAFSIAKQFLSNDPFILEIESSFNEILEKNTAAKQLLEKAFNANKSSPYIALRLSNFYDKEGENSQAVEVVKQALELNPSEKDLNFRYAMLLDKSDNPSYSDISYYLKRSFTKGDSRFQAQLYYARSLFLLNNMDYKDCFLSLAKANVSPEIKNYISGVIYKNGQKEKFFGAINSEELSYGYIKRDLISDTIYFYKFQQNYKLGNLKRGTRVSFYIGFNYKGPIAFDLKII</sequence>
<feature type="domain" description="Novel STAND NTPase 5" evidence="2">
    <location>
        <begin position="319"/>
        <end position="462"/>
    </location>
</feature>
<evidence type="ECO:0000313" key="4">
    <source>
        <dbReference type="Proteomes" id="UP000829998"/>
    </source>
</evidence>
<organism evidence="3 4">
    <name type="scientific">Flavobacterium humidisoli</name>
    <dbReference type="NCBI Taxonomy" id="2937442"/>
    <lineage>
        <taxon>Bacteria</taxon>
        <taxon>Pseudomonadati</taxon>
        <taxon>Bacteroidota</taxon>
        <taxon>Flavobacteriia</taxon>
        <taxon>Flavobacteriales</taxon>
        <taxon>Flavobacteriaceae</taxon>
        <taxon>Flavobacterium</taxon>
    </lineage>
</organism>
<dbReference type="InterPro" id="IPR011990">
    <property type="entry name" value="TPR-like_helical_dom_sf"/>
</dbReference>
<dbReference type="EMBL" id="CP096829">
    <property type="protein sequence ID" value="UPZ13654.1"/>
    <property type="molecule type" value="Genomic_DNA"/>
</dbReference>
<evidence type="ECO:0000256" key="1">
    <source>
        <dbReference type="PROSITE-ProRule" id="PRU00339"/>
    </source>
</evidence>
<evidence type="ECO:0000259" key="2">
    <source>
        <dbReference type="Pfam" id="PF25199"/>
    </source>
</evidence>
<dbReference type="InterPro" id="IPR027417">
    <property type="entry name" value="P-loop_NTPase"/>
</dbReference>
<dbReference type="InterPro" id="IPR057574">
    <property type="entry name" value="nSTAND_NTPase5_dom"/>
</dbReference>
<proteinExistence type="predicted"/>
<accession>A0ABY4LKP2</accession>
<keyword evidence="4" id="KW-1185">Reference proteome</keyword>
<dbReference type="Gene3D" id="1.25.40.10">
    <property type="entry name" value="Tetratricopeptide repeat domain"/>
    <property type="match status" value="1"/>
</dbReference>
<dbReference type="SUPFAM" id="SSF48452">
    <property type="entry name" value="TPR-like"/>
    <property type="match status" value="1"/>
</dbReference>
<dbReference type="RefSeq" id="WP_248726024.1">
    <property type="nucleotide sequence ID" value="NZ_CP096829.1"/>
</dbReference>
<dbReference type="Proteomes" id="UP000829998">
    <property type="component" value="Chromosome"/>
</dbReference>
<protein>
    <submittedName>
        <fullName evidence="3">SIR2 family protein</fullName>
    </submittedName>
</protein>
<dbReference type="Pfam" id="PF25199">
    <property type="entry name" value="nSTAND_NTPase5"/>
    <property type="match status" value="1"/>
</dbReference>
<dbReference type="Gene3D" id="3.40.50.300">
    <property type="entry name" value="P-loop containing nucleotide triphosphate hydrolases"/>
    <property type="match status" value="1"/>
</dbReference>